<evidence type="ECO:0000259" key="10">
    <source>
        <dbReference type="PROSITE" id="PS50978"/>
    </source>
</evidence>
<dbReference type="CDD" id="cd06920">
    <property type="entry name" value="NEAT"/>
    <property type="match status" value="3"/>
</dbReference>
<feature type="compositionally biased region" description="Pro residues" evidence="7">
    <location>
        <begin position="849"/>
        <end position="901"/>
    </location>
</feature>
<feature type="compositionally biased region" description="Low complexity" evidence="7">
    <location>
        <begin position="109"/>
        <end position="141"/>
    </location>
</feature>
<feature type="compositionally biased region" description="Polar residues" evidence="7">
    <location>
        <begin position="911"/>
        <end position="927"/>
    </location>
</feature>
<feature type="region of interest" description="Disordered" evidence="7">
    <location>
        <begin position="675"/>
        <end position="713"/>
    </location>
</feature>
<feature type="region of interest" description="Disordered" evidence="7">
    <location>
        <begin position="1"/>
        <end position="21"/>
    </location>
</feature>
<evidence type="ECO:0000259" key="9">
    <source>
        <dbReference type="PROSITE" id="PS50847"/>
    </source>
</evidence>
<feature type="coiled-coil region" evidence="6">
    <location>
        <begin position="500"/>
        <end position="546"/>
    </location>
</feature>
<evidence type="ECO:0000256" key="6">
    <source>
        <dbReference type="SAM" id="Coils"/>
    </source>
</evidence>
<feature type="domain" description="Gram-positive cocci surface proteins LPxTG" evidence="9">
    <location>
        <begin position="1028"/>
        <end position="1064"/>
    </location>
</feature>
<feature type="compositionally biased region" description="Basic and acidic residues" evidence="7">
    <location>
        <begin position="834"/>
        <end position="848"/>
    </location>
</feature>
<dbReference type="NCBIfam" id="TIGR01168">
    <property type="entry name" value="YSIRK_signal"/>
    <property type="match status" value="1"/>
</dbReference>
<feature type="domain" description="NEAT" evidence="10">
    <location>
        <begin position="358"/>
        <end position="484"/>
    </location>
</feature>
<dbReference type="Gene3D" id="1.20.58.1270">
    <property type="match status" value="1"/>
</dbReference>
<feature type="region of interest" description="Disordered" evidence="7">
    <location>
        <begin position="60"/>
        <end position="202"/>
    </location>
</feature>
<dbReference type="PANTHER" id="PTHR37824:SF1">
    <property type="entry name" value="IRON-REGULATED SURFACE DETERMINANT PROTEIN C"/>
    <property type="match status" value="1"/>
</dbReference>
<feature type="region of interest" description="Disordered" evidence="7">
    <location>
        <begin position="827"/>
        <end position="1033"/>
    </location>
</feature>
<dbReference type="SUPFAM" id="SSF158911">
    <property type="entry name" value="NEAT domain-like"/>
    <property type="match status" value="4"/>
</dbReference>
<dbReference type="PROSITE" id="PS50978">
    <property type="entry name" value="NEAT"/>
    <property type="match status" value="4"/>
</dbReference>
<dbReference type="InterPro" id="IPR006635">
    <property type="entry name" value="NEAT_dom"/>
</dbReference>
<keyword evidence="4" id="KW-0732">Signal</keyword>
<name>A0AAI8DFY8_MAMSC</name>
<feature type="compositionally biased region" description="Low complexity" evidence="7">
    <location>
        <begin position="70"/>
        <end position="96"/>
    </location>
</feature>
<dbReference type="AlphaFoldDB" id="A0AAI8DFY8"/>
<keyword evidence="8" id="KW-0812">Transmembrane</keyword>
<feature type="domain" description="NEAT" evidence="10">
    <location>
        <begin position="556"/>
        <end position="679"/>
    </location>
</feature>
<evidence type="ECO:0000256" key="3">
    <source>
        <dbReference type="ARBA" id="ARBA00022525"/>
    </source>
</evidence>
<feature type="compositionally biased region" description="Polar residues" evidence="7">
    <location>
        <begin position="951"/>
        <end position="967"/>
    </location>
</feature>
<dbReference type="Proteomes" id="UP000197058">
    <property type="component" value="Chromosome"/>
</dbReference>
<keyword evidence="2" id="KW-0134">Cell wall</keyword>
<keyword evidence="8" id="KW-1133">Transmembrane helix</keyword>
<keyword evidence="5" id="KW-0572">Peptidoglycan-anchor</keyword>
<keyword evidence="6" id="KW-0175">Coiled coil</keyword>
<evidence type="ECO:0000256" key="1">
    <source>
        <dbReference type="ARBA" id="ARBA00004168"/>
    </source>
</evidence>
<gene>
    <name evidence="11" type="ORF">CEP64_00630</name>
</gene>
<dbReference type="InterPro" id="IPR019931">
    <property type="entry name" value="LPXTG_anchor"/>
</dbReference>
<dbReference type="PANTHER" id="PTHR37824">
    <property type="entry name" value="IRON-REGULATED SURFACE DETERMINANT PROTEIN C"/>
    <property type="match status" value="1"/>
</dbReference>
<accession>A0AAI8DFY8</accession>
<sequence length="1064" mass="118208">MNMTTQHEHNKNRSTIKKQHHFSIRKLSGGIASIAIGATLFLGAGQTANAMEDKVDTVNEAAATTEDSQSEPVAADDASAAETAEAPAAENVVNETESNDGVTEEIQGSDATDSSDVNADDASANSVSADDSTADDGTSSGEESEAKEESDTTDSSNETRLSHEDETLESAVGSDEAEDNATTEATTDKEESAVSEENEAHDFGFIVKKEAEDAKSVMDDYLEHPSKVSHENGKTYVNFTLLNPNWWKMFELYNGDEKLNMTTLEENDDKRVVKVEVPSGVSELTSKVHIVVPFINYDNKYTTRVIFDEAVPEAPKVEPEAPKEETPKSDTEAPKADQEQTSKLREGVKNKEIHNKPVDGEKRPINFKVINPKDNSEMFYYSAMIKDPANIVFDGDQPLLELRVDAPSTWLEFDLFDSDKKLDYEVVSYDTNNEVATIRVKVNKNTQELKVKGTALALDSKTELELGHIVFDKLITKDASNYATADDYKKQKDREKYDKAITLEDKVRELEKLINKVSDEEKPQLQEELKGLKDKLAKELESAVIEFEKAPVTNVDTSKAKDRNFKVLHSSKEDQSHMDFEVEHPAKVVEHNGKKMLAITLKHDSMWKDFQVEGEDGYKRPITINKDGEKDTRTILFPIVEGKDFYNAIIKIHLITPNIDYEGSYHVRIKDLGEATDNTEPSPEPTPEPSSEPTPEPSSEPTNTDGTTVSADNEGEDFGFVVKKENNDSTSITDRFFEHPSKVSHENGKTFIKLTLLRPEFWKNFELYNGEEKLNTTILTEDSEKRIVKVEVPSGVTSLISKSRIVNPYDNTDKEYTTRVIFDKAIPGVSVVEPEPRPEPTPEPRPEPTPEPSAEPTPEPSLEPTPEPSPEPTPEPSLEPTPEPSPEPTPEPSPEPTPSPAPDNKQEPTKDQPSTATLDQKTAPTTDQKQEPTKDQQPTVKPDQKAEPIVNVSTKSTTKPAKEQVNTNKEEQKSVEPVASKDKVEATKQEPNKEKAETESTKQELSKDKATTEQPKEQAKKQENKNELPNTGELDTTQYALFGSLIAGLGSLFFIGRRKTKNSK</sequence>
<dbReference type="Pfam" id="PF05031">
    <property type="entry name" value="NEAT"/>
    <property type="match status" value="3"/>
</dbReference>
<dbReference type="Pfam" id="PF00746">
    <property type="entry name" value="Gram_pos_anchor"/>
    <property type="match status" value="1"/>
</dbReference>
<feature type="compositionally biased region" description="Acidic residues" evidence="7">
    <location>
        <begin position="142"/>
        <end position="152"/>
    </location>
</feature>
<evidence type="ECO:0000256" key="5">
    <source>
        <dbReference type="ARBA" id="ARBA00023088"/>
    </source>
</evidence>
<proteinExistence type="predicted"/>
<feature type="compositionally biased region" description="Basic and acidic residues" evidence="7">
    <location>
        <begin position="186"/>
        <end position="202"/>
    </location>
</feature>
<dbReference type="InterPro" id="IPR005877">
    <property type="entry name" value="YSIRK_signal_dom"/>
</dbReference>
<dbReference type="Gene3D" id="2.60.40.1850">
    <property type="match status" value="4"/>
</dbReference>
<dbReference type="Pfam" id="PF04650">
    <property type="entry name" value="YSIRK_signal"/>
    <property type="match status" value="1"/>
</dbReference>
<reference evidence="12" key="1">
    <citation type="submission" date="2017-06" db="EMBL/GenBank/DDBJ databases">
        <title>FDA dAtabase for Regulatory Grade micrObial Sequences (FDA-ARGOS): Supporting development and validation of Infectious Disease Dx tests.</title>
        <authorList>
            <person name="Goldberg B."/>
            <person name="Campos J."/>
            <person name="Tallon L."/>
            <person name="Sadzewicz L."/>
            <person name="Sengamalay N."/>
            <person name="Ott S."/>
            <person name="Godinez A."/>
            <person name="Nagaraj S."/>
            <person name="Vavikolanu K."/>
            <person name="Nadendla S."/>
            <person name="George J."/>
            <person name="Geyer C."/>
            <person name="Sichtig H."/>
        </authorList>
    </citation>
    <scope>NUCLEOTIDE SEQUENCE [LARGE SCALE GENOMIC DNA]</scope>
    <source>
        <strain evidence="12">FDAARGOS_285</strain>
    </source>
</reference>
<feature type="region of interest" description="Disordered" evidence="7">
    <location>
        <begin position="313"/>
        <end position="347"/>
    </location>
</feature>
<feature type="transmembrane region" description="Helical" evidence="8">
    <location>
        <begin position="1039"/>
        <end position="1056"/>
    </location>
</feature>
<feature type="compositionally biased region" description="Basic and acidic residues" evidence="7">
    <location>
        <begin position="968"/>
        <end position="1026"/>
    </location>
</feature>
<protein>
    <recommendedName>
        <fullName evidence="13">Gram-positive cocci surface proteins LPxTG domain-containing protein</fullName>
    </recommendedName>
</protein>
<evidence type="ECO:0000313" key="11">
    <source>
        <dbReference type="EMBL" id="ASE33155.1"/>
    </source>
</evidence>
<feature type="compositionally biased region" description="Basic and acidic residues" evidence="7">
    <location>
        <begin position="315"/>
        <end position="347"/>
    </location>
</feature>
<dbReference type="SMART" id="SM00725">
    <property type="entry name" value="NEAT"/>
    <property type="match status" value="4"/>
</dbReference>
<feature type="compositionally biased region" description="Basic and acidic residues" evidence="7">
    <location>
        <begin position="1"/>
        <end position="11"/>
    </location>
</feature>
<feature type="domain" description="NEAT" evidence="10">
    <location>
        <begin position="196"/>
        <end position="315"/>
    </location>
</feature>
<dbReference type="InterPro" id="IPR050436">
    <property type="entry name" value="IsdA"/>
</dbReference>
<evidence type="ECO:0000256" key="4">
    <source>
        <dbReference type="ARBA" id="ARBA00022729"/>
    </source>
</evidence>
<feature type="compositionally biased region" description="Pro residues" evidence="7">
    <location>
        <begin position="682"/>
        <end position="698"/>
    </location>
</feature>
<evidence type="ECO:0000256" key="2">
    <source>
        <dbReference type="ARBA" id="ARBA00022512"/>
    </source>
</evidence>
<dbReference type="PROSITE" id="PS50847">
    <property type="entry name" value="GRAM_POS_ANCHORING"/>
    <property type="match status" value="1"/>
</dbReference>
<dbReference type="NCBIfam" id="TIGR01167">
    <property type="entry name" value="LPXTG_anchor"/>
    <property type="match status" value="1"/>
</dbReference>
<organism evidence="11 12">
    <name type="scientific">Mammaliicoccus sciuri</name>
    <name type="common">Staphylococcus sciuri</name>
    <dbReference type="NCBI Taxonomy" id="1296"/>
    <lineage>
        <taxon>Bacteria</taxon>
        <taxon>Bacillati</taxon>
        <taxon>Bacillota</taxon>
        <taxon>Bacilli</taxon>
        <taxon>Bacillales</taxon>
        <taxon>Staphylococcaceae</taxon>
        <taxon>Mammaliicoccus</taxon>
    </lineage>
</organism>
<keyword evidence="3" id="KW-0964">Secreted</keyword>
<evidence type="ECO:0000256" key="8">
    <source>
        <dbReference type="SAM" id="Phobius"/>
    </source>
</evidence>
<dbReference type="InterPro" id="IPR037250">
    <property type="entry name" value="NEAT_dom_sf"/>
</dbReference>
<evidence type="ECO:0000256" key="7">
    <source>
        <dbReference type="SAM" id="MobiDB-lite"/>
    </source>
</evidence>
<evidence type="ECO:0000313" key="12">
    <source>
        <dbReference type="Proteomes" id="UP000197058"/>
    </source>
</evidence>
<dbReference type="KEGG" id="sscu:CEP64_00630"/>
<keyword evidence="8" id="KW-0472">Membrane</keyword>
<feature type="compositionally biased region" description="Basic residues" evidence="7">
    <location>
        <begin position="12"/>
        <end position="21"/>
    </location>
</feature>
<feature type="domain" description="NEAT" evidence="10">
    <location>
        <begin position="711"/>
        <end position="830"/>
    </location>
</feature>
<comment type="subcellular location">
    <subcellularLocation>
        <location evidence="1">Secreted</location>
        <location evidence="1">Cell wall</location>
        <topology evidence="1">Peptidoglycan-anchor</topology>
    </subcellularLocation>
</comment>
<evidence type="ECO:0008006" key="13">
    <source>
        <dbReference type="Google" id="ProtNLM"/>
    </source>
</evidence>
<dbReference type="EMBL" id="CP022046">
    <property type="protein sequence ID" value="ASE33155.1"/>
    <property type="molecule type" value="Genomic_DNA"/>
</dbReference>